<dbReference type="InterPro" id="IPR052894">
    <property type="entry name" value="AsmA-related"/>
</dbReference>
<keyword evidence="2" id="KW-1133">Transmembrane helix</keyword>
<dbReference type="Proteomes" id="UP000661077">
    <property type="component" value="Unassembled WGS sequence"/>
</dbReference>
<keyword evidence="2" id="KW-0812">Transmembrane</keyword>
<accession>A0ABS1WS00</accession>
<name>A0ABS1WS00_9GAMM</name>
<feature type="domain" description="AsmA" evidence="3">
    <location>
        <begin position="2"/>
        <end position="627"/>
    </location>
</feature>
<evidence type="ECO:0000259" key="3">
    <source>
        <dbReference type="Pfam" id="PF05170"/>
    </source>
</evidence>
<dbReference type="Pfam" id="PF05170">
    <property type="entry name" value="AsmA"/>
    <property type="match status" value="1"/>
</dbReference>
<sequence length="732" mass="78939">MRALKIAGIVVGSIVALIVVALLAVLLFVDPNDYRDDIERIVESKTGRQLTLSGELNLSIFPWLALEAGPASLGEAPGFGDEPFVAIQEARVGVRLLPLIRGKVEVGNVRLAGARIRLVTDETGRNNWADLGEQQEQAQPAPTEETTMEVPTIAGLEIEDAAVTIENRQEKTRQVVRDFNLKTGRLASGEPFELSTDFVLDQEPSLSAKVRLSATVTADLEANAHRLAQPEIDVTLTGQGYPQEGIPVQIRADALTADVGKELYRLEALNVTTSWKGEGFPAAGVPIALQAKDLNANLAAQTMELSGLTMDVAGARLTGALTGKEILDAPALTGPLKLEQVSLREWAPKLGVELPATADPKVFEKLNFSGRVAMTKSSAEVGDIVLQLDDTTAKGMLGIADFDAMALRFDLNVDRIDADRYLPPPSEEPAGKPAEQPAADQPPTPIPVETLRNLNARGQLQVGEAIFAGIKFTKLRLGVNARDGKVRFNPSEASMYGGNYSGDIGIDATGSVARVTLDEHVSGIDFAPLFKDFFETDRVSGKGSANIKLAGSGKDTDEIVKTLTGNIDFKVADGAIEGTDLWWEIRRARALLKQQPAPERSVPVRTPFTALTGSGVMKNGVLSNNDLNVAMQYLKITGQGTVDVPASALDYRLVATVMKIPREGADTEQVQDLVDAQIPVKITGALSDPKVRPDLEGYLKNEVKQRVDQEKEKLEEKVKEKLGDKLKDLFNR</sequence>
<dbReference type="RefSeq" id="WP_203165711.1">
    <property type="nucleotide sequence ID" value="NZ_JAEVLS010000001.1"/>
</dbReference>
<evidence type="ECO:0000313" key="4">
    <source>
        <dbReference type="EMBL" id="MBM0103753.1"/>
    </source>
</evidence>
<dbReference type="EMBL" id="JAEVLS010000001">
    <property type="protein sequence ID" value="MBM0103753.1"/>
    <property type="molecule type" value="Genomic_DNA"/>
</dbReference>
<proteinExistence type="predicted"/>
<dbReference type="PANTHER" id="PTHR30441">
    <property type="entry name" value="DUF748 DOMAIN-CONTAINING PROTEIN"/>
    <property type="match status" value="1"/>
</dbReference>
<organism evidence="4 5">
    <name type="scientific">Steroidobacter gossypii</name>
    <dbReference type="NCBI Taxonomy" id="2805490"/>
    <lineage>
        <taxon>Bacteria</taxon>
        <taxon>Pseudomonadati</taxon>
        <taxon>Pseudomonadota</taxon>
        <taxon>Gammaproteobacteria</taxon>
        <taxon>Steroidobacterales</taxon>
        <taxon>Steroidobacteraceae</taxon>
        <taxon>Steroidobacter</taxon>
    </lineage>
</organism>
<dbReference type="PANTHER" id="PTHR30441:SF4">
    <property type="entry name" value="PROTEIN ASMA"/>
    <property type="match status" value="1"/>
</dbReference>
<evidence type="ECO:0000256" key="1">
    <source>
        <dbReference type="SAM" id="MobiDB-lite"/>
    </source>
</evidence>
<feature type="transmembrane region" description="Helical" evidence="2">
    <location>
        <begin position="7"/>
        <end position="29"/>
    </location>
</feature>
<comment type="caution">
    <text evidence="4">The sequence shown here is derived from an EMBL/GenBank/DDBJ whole genome shotgun (WGS) entry which is preliminary data.</text>
</comment>
<evidence type="ECO:0000256" key="2">
    <source>
        <dbReference type="SAM" id="Phobius"/>
    </source>
</evidence>
<keyword evidence="5" id="KW-1185">Reference proteome</keyword>
<evidence type="ECO:0000313" key="5">
    <source>
        <dbReference type="Proteomes" id="UP000661077"/>
    </source>
</evidence>
<keyword evidence="2" id="KW-0472">Membrane</keyword>
<feature type="region of interest" description="Disordered" evidence="1">
    <location>
        <begin position="419"/>
        <end position="446"/>
    </location>
</feature>
<dbReference type="InterPro" id="IPR007844">
    <property type="entry name" value="AsmA"/>
</dbReference>
<reference evidence="4 5" key="1">
    <citation type="journal article" date="2021" name="Int. J. Syst. Evol. Microbiol.">
        <title>Steroidobacter gossypii sp. nov., isolated from soil of cotton cropping field.</title>
        <authorList>
            <person name="Huang R."/>
            <person name="Yang S."/>
            <person name="Zhen C."/>
            <person name="Liu W."/>
        </authorList>
    </citation>
    <scope>NUCLEOTIDE SEQUENCE [LARGE SCALE GENOMIC DNA]</scope>
    <source>
        <strain evidence="4 5">S1-65</strain>
    </source>
</reference>
<protein>
    <submittedName>
        <fullName evidence="4">AsmA family protein</fullName>
    </submittedName>
</protein>
<gene>
    <name evidence="4" type="ORF">JM946_03315</name>
</gene>